<dbReference type="InterPro" id="IPR057326">
    <property type="entry name" value="KR_dom"/>
</dbReference>
<feature type="domain" description="Ketoreductase" evidence="4">
    <location>
        <begin position="3"/>
        <end position="184"/>
    </location>
</feature>
<dbReference type="PANTHER" id="PTHR43976">
    <property type="entry name" value="SHORT CHAIN DEHYDROGENASE"/>
    <property type="match status" value="1"/>
</dbReference>
<accession>A0A2G9CDT2</accession>
<dbReference type="GO" id="GO:0016491">
    <property type="term" value="F:oxidoreductase activity"/>
    <property type="evidence" value="ECO:0007669"/>
    <property type="project" value="UniProtKB-KW"/>
</dbReference>
<dbReference type="SUPFAM" id="SSF51735">
    <property type="entry name" value="NAD(P)-binding Rossmann-fold domains"/>
    <property type="match status" value="1"/>
</dbReference>
<dbReference type="EMBL" id="PEOG01000009">
    <property type="protein sequence ID" value="PIM54567.1"/>
    <property type="molecule type" value="Genomic_DNA"/>
</dbReference>
<evidence type="ECO:0000256" key="2">
    <source>
        <dbReference type="ARBA" id="ARBA00023002"/>
    </source>
</evidence>
<keyword evidence="2" id="KW-0560">Oxidoreductase</keyword>
<reference evidence="5 6" key="1">
    <citation type="submission" date="2017-11" db="EMBL/GenBank/DDBJ databases">
        <title>Draft genome sequence of Mitsuaria sp. HWN-4.</title>
        <authorList>
            <person name="Gundlapally S.R."/>
        </authorList>
    </citation>
    <scope>NUCLEOTIDE SEQUENCE [LARGE SCALE GENOMIC DNA]</scope>
    <source>
        <strain evidence="5 6">HWN-4</strain>
    </source>
</reference>
<keyword evidence="6" id="KW-1185">Reference proteome</keyword>
<evidence type="ECO:0000313" key="5">
    <source>
        <dbReference type="EMBL" id="PIM54567.1"/>
    </source>
</evidence>
<dbReference type="InterPro" id="IPR036291">
    <property type="entry name" value="NAD(P)-bd_dom_sf"/>
</dbReference>
<evidence type="ECO:0000313" key="6">
    <source>
        <dbReference type="Proteomes" id="UP000231501"/>
    </source>
</evidence>
<dbReference type="SMART" id="SM00822">
    <property type="entry name" value="PKS_KR"/>
    <property type="match status" value="1"/>
</dbReference>
<dbReference type="Pfam" id="PF00106">
    <property type="entry name" value="adh_short"/>
    <property type="match status" value="1"/>
</dbReference>
<name>A0A2G9CDT2_9BURK</name>
<comment type="caution">
    <text evidence="5">The sequence shown here is derived from an EMBL/GenBank/DDBJ whole genome shotgun (WGS) entry which is preliminary data.</text>
</comment>
<dbReference type="InterPro" id="IPR051911">
    <property type="entry name" value="SDR_oxidoreductase"/>
</dbReference>
<dbReference type="Proteomes" id="UP000231501">
    <property type="component" value="Unassembled WGS sequence"/>
</dbReference>
<dbReference type="PROSITE" id="PS00061">
    <property type="entry name" value="ADH_SHORT"/>
    <property type="match status" value="1"/>
</dbReference>
<evidence type="ECO:0000259" key="4">
    <source>
        <dbReference type="SMART" id="SM00822"/>
    </source>
</evidence>
<protein>
    <submittedName>
        <fullName evidence="5">Short-chain dehydrogenase/reductase</fullName>
    </submittedName>
</protein>
<dbReference type="NCBIfam" id="NF004824">
    <property type="entry name" value="PRK06180.1"/>
    <property type="match status" value="1"/>
</dbReference>
<gene>
    <name evidence="5" type="ORF">CS062_04080</name>
</gene>
<dbReference type="Gene3D" id="3.40.50.720">
    <property type="entry name" value="NAD(P)-binding Rossmann-like Domain"/>
    <property type="match status" value="1"/>
</dbReference>
<dbReference type="CDD" id="cd05374">
    <property type="entry name" value="17beta-HSD-like_SDR_c"/>
    <property type="match status" value="1"/>
</dbReference>
<proteinExistence type="inferred from homology"/>
<sequence>MSKIWFITGANRGFGLEIAKAALAAGDRVVATGRDVAALQAAYAAHPETVLCLPLDVSREADAVHAVEQAVARFGRIDVLINNAGYGQLGLFEEIGAADIERQFATNVFGLMHVTRAVLPVMRRQRDGHVINIASVGGFRGFDGAAVYCATKFAVDGFSASLAPELAGFNIRVTVVEPGFFRTDFLDASSVRYGTRSIADYATLPTPPLSTYEAYNHRQPGDPVKLGRAFVELAAMAKPPLHFVAGSDALGMARETFGQRLAEVEAHAALSASLDRDGI</sequence>
<dbReference type="OrthoDB" id="9789083at2"/>
<dbReference type="AlphaFoldDB" id="A0A2G9CDT2"/>
<dbReference type="PANTHER" id="PTHR43976:SF16">
    <property type="entry name" value="SHORT-CHAIN DEHYDROGENASE_REDUCTASE FAMILY PROTEIN"/>
    <property type="match status" value="1"/>
</dbReference>
<dbReference type="RefSeq" id="WP_099860213.1">
    <property type="nucleotide sequence ID" value="NZ_PEOG01000009.1"/>
</dbReference>
<organism evidence="5 6">
    <name type="scientific">Roseateles chitinivorans</name>
    <dbReference type="NCBI Taxonomy" id="2917965"/>
    <lineage>
        <taxon>Bacteria</taxon>
        <taxon>Pseudomonadati</taxon>
        <taxon>Pseudomonadota</taxon>
        <taxon>Betaproteobacteria</taxon>
        <taxon>Burkholderiales</taxon>
        <taxon>Sphaerotilaceae</taxon>
        <taxon>Roseateles</taxon>
    </lineage>
</organism>
<dbReference type="PRINTS" id="PR00081">
    <property type="entry name" value="GDHRDH"/>
</dbReference>
<evidence type="ECO:0000256" key="3">
    <source>
        <dbReference type="RuleBase" id="RU000363"/>
    </source>
</evidence>
<evidence type="ECO:0000256" key="1">
    <source>
        <dbReference type="ARBA" id="ARBA00006484"/>
    </source>
</evidence>
<dbReference type="PRINTS" id="PR00080">
    <property type="entry name" value="SDRFAMILY"/>
</dbReference>
<dbReference type="InterPro" id="IPR002347">
    <property type="entry name" value="SDR_fam"/>
</dbReference>
<dbReference type="InterPro" id="IPR020904">
    <property type="entry name" value="Sc_DH/Rdtase_CS"/>
</dbReference>
<comment type="similarity">
    <text evidence="1 3">Belongs to the short-chain dehydrogenases/reductases (SDR) family.</text>
</comment>